<accession>A0A2M4CIA4</accession>
<name>A0A2M4CIA4_ANODA</name>
<proteinExistence type="predicted"/>
<dbReference type="AlphaFoldDB" id="A0A2M4CIA4"/>
<sequence length="95" mass="9941">MLLSSRLGTSAFDLLPVQRHQGDDAASAASDHLADPLLLLSATIELGYRLPLLLASEPHLACRCAPVNGAANPAPPPCAASSINEAYYNLDKVFA</sequence>
<organism evidence="1">
    <name type="scientific">Anopheles darlingi</name>
    <name type="common">Mosquito</name>
    <dbReference type="NCBI Taxonomy" id="43151"/>
    <lineage>
        <taxon>Eukaryota</taxon>
        <taxon>Metazoa</taxon>
        <taxon>Ecdysozoa</taxon>
        <taxon>Arthropoda</taxon>
        <taxon>Hexapoda</taxon>
        <taxon>Insecta</taxon>
        <taxon>Pterygota</taxon>
        <taxon>Neoptera</taxon>
        <taxon>Endopterygota</taxon>
        <taxon>Diptera</taxon>
        <taxon>Nematocera</taxon>
        <taxon>Culicoidea</taxon>
        <taxon>Culicidae</taxon>
        <taxon>Anophelinae</taxon>
        <taxon>Anopheles</taxon>
    </lineage>
</organism>
<reference evidence="1" key="1">
    <citation type="submission" date="2018-01" db="EMBL/GenBank/DDBJ databases">
        <title>An insight into the sialome of Amazonian anophelines.</title>
        <authorList>
            <person name="Ribeiro J.M."/>
            <person name="Scarpassa V."/>
            <person name="Calvo E."/>
        </authorList>
    </citation>
    <scope>NUCLEOTIDE SEQUENCE</scope>
</reference>
<protein>
    <submittedName>
        <fullName evidence="1">Uncharacterized protein</fullName>
    </submittedName>
</protein>
<evidence type="ECO:0000313" key="1">
    <source>
        <dbReference type="EMBL" id="MBW65080.1"/>
    </source>
</evidence>
<dbReference type="EMBL" id="GGFL01000902">
    <property type="protein sequence ID" value="MBW65080.1"/>
    <property type="molecule type" value="Transcribed_RNA"/>
</dbReference>